<feature type="transmembrane region" description="Helical" evidence="6">
    <location>
        <begin position="45"/>
        <end position="67"/>
    </location>
</feature>
<dbReference type="GO" id="GO:0016020">
    <property type="term" value="C:membrane"/>
    <property type="evidence" value="ECO:0007669"/>
    <property type="project" value="UniProtKB-SubCell"/>
</dbReference>
<evidence type="ECO:0000256" key="3">
    <source>
        <dbReference type="ARBA" id="ARBA00022692"/>
    </source>
</evidence>
<evidence type="ECO:0000256" key="2">
    <source>
        <dbReference type="ARBA" id="ARBA00007362"/>
    </source>
</evidence>
<feature type="transmembrane region" description="Helical" evidence="6">
    <location>
        <begin position="191"/>
        <end position="209"/>
    </location>
</feature>
<dbReference type="Proteomes" id="UP000484885">
    <property type="component" value="Unassembled WGS sequence"/>
</dbReference>
<keyword evidence="5 6" id="KW-0472">Membrane</keyword>
<comment type="subcellular location">
    <subcellularLocation>
        <location evidence="1">Membrane</location>
        <topology evidence="1">Multi-pass membrane protein</topology>
    </subcellularLocation>
</comment>
<dbReference type="SUPFAM" id="SSF103481">
    <property type="entry name" value="Multidrug resistance efflux transporter EmrE"/>
    <property type="match status" value="2"/>
</dbReference>
<dbReference type="InterPro" id="IPR000620">
    <property type="entry name" value="EamA_dom"/>
</dbReference>
<reference evidence="8 9" key="1">
    <citation type="submission" date="2020-02" db="EMBL/GenBank/DDBJ databases">
        <authorList>
            <person name="Zhang X.-Y."/>
        </authorList>
    </citation>
    <scope>NUCLEOTIDE SEQUENCE [LARGE SCALE GENOMIC DNA]</scope>
    <source>
        <strain evidence="8 9">C33</strain>
    </source>
</reference>
<evidence type="ECO:0000313" key="8">
    <source>
        <dbReference type="EMBL" id="NDY95202.1"/>
    </source>
</evidence>
<feature type="transmembrane region" description="Helical" evidence="6">
    <location>
        <begin position="159"/>
        <end position="179"/>
    </location>
</feature>
<keyword evidence="4 6" id="KW-1133">Transmembrane helix</keyword>
<feature type="transmembrane region" description="Helical" evidence="6">
    <location>
        <begin position="216"/>
        <end position="239"/>
    </location>
</feature>
<sequence length="265" mass="27917">MALAQGASSLLVAFSSALVTAAAVVGWLLARGQVSRLRSISARQAVSLLLIGVLGSGLVSLFGILAMTETSAANRALFQSAYPAATALAARMLLRERLDLRAYAWIGLVCAGLLLMNLERNGALSLTGWPFWLLLSTLPMIGLADVIAKRSLNDQEPDVVAAGRAIGGALILVLALPWIVRDGGDAVVQTWPWLLLAGLCMAAFTVALYQVFNRTFATVAASLIALAPLLTLMGEIALLGLSLVWLQWIGFALVLLAVIGLSRRA</sequence>
<organism evidence="8 9">
    <name type="scientific">Wenzhouxiangella limi</name>
    <dbReference type="NCBI Taxonomy" id="2707351"/>
    <lineage>
        <taxon>Bacteria</taxon>
        <taxon>Pseudomonadati</taxon>
        <taxon>Pseudomonadota</taxon>
        <taxon>Gammaproteobacteria</taxon>
        <taxon>Chromatiales</taxon>
        <taxon>Wenzhouxiangellaceae</taxon>
        <taxon>Wenzhouxiangella</taxon>
    </lineage>
</organism>
<evidence type="ECO:0000313" key="9">
    <source>
        <dbReference type="Proteomes" id="UP000484885"/>
    </source>
</evidence>
<feature type="transmembrane region" description="Helical" evidence="6">
    <location>
        <begin position="245"/>
        <end position="262"/>
    </location>
</feature>
<keyword evidence="9" id="KW-1185">Reference proteome</keyword>
<dbReference type="PANTHER" id="PTHR32322">
    <property type="entry name" value="INNER MEMBRANE TRANSPORTER"/>
    <property type="match status" value="1"/>
</dbReference>
<dbReference type="Pfam" id="PF00892">
    <property type="entry name" value="EamA"/>
    <property type="match status" value="2"/>
</dbReference>
<evidence type="ECO:0000259" key="7">
    <source>
        <dbReference type="Pfam" id="PF00892"/>
    </source>
</evidence>
<name>A0A845UY85_9GAMM</name>
<evidence type="ECO:0000256" key="4">
    <source>
        <dbReference type="ARBA" id="ARBA00022989"/>
    </source>
</evidence>
<feature type="transmembrane region" description="Helical" evidence="6">
    <location>
        <begin position="100"/>
        <end position="117"/>
    </location>
</feature>
<dbReference type="InterPro" id="IPR037185">
    <property type="entry name" value="EmrE-like"/>
</dbReference>
<gene>
    <name evidence="8" type="ORF">G3I74_05610</name>
</gene>
<evidence type="ECO:0000256" key="1">
    <source>
        <dbReference type="ARBA" id="ARBA00004141"/>
    </source>
</evidence>
<dbReference type="InterPro" id="IPR050638">
    <property type="entry name" value="AA-Vitamin_Transporters"/>
</dbReference>
<evidence type="ECO:0000256" key="6">
    <source>
        <dbReference type="SAM" id="Phobius"/>
    </source>
</evidence>
<protein>
    <submittedName>
        <fullName evidence="8">DMT family transporter</fullName>
    </submittedName>
</protein>
<dbReference type="EMBL" id="JAAGSC010000037">
    <property type="protein sequence ID" value="NDY95202.1"/>
    <property type="molecule type" value="Genomic_DNA"/>
</dbReference>
<keyword evidence="3 6" id="KW-0812">Transmembrane</keyword>
<proteinExistence type="inferred from homology"/>
<dbReference type="AlphaFoldDB" id="A0A845UY85"/>
<feature type="transmembrane region" description="Helical" evidence="6">
    <location>
        <begin position="129"/>
        <end position="147"/>
    </location>
</feature>
<feature type="domain" description="EamA" evidence="7">
    <location>
        <begin position="131"/>
        <end position="262"/>
    </location>
</feature>
<accession>A0A845UY85</accession>
<feature type="domain" description="EamA" evidence="7">
    <location>
        <begin position="5"/>
        <end position="117"/>
    </location>
</feature>
<dbReference type="PANTHER" id="PTHR32322:SF2">
    <property type="entry name" value="EAMA DOMAIN-CONTAINING PROTEIN"/>
    <property type="match status" value="1"/>
</dbReference>
<comment type="similarity">
    <text evidence="2">Belongs to the EamA transporter family.</text>
</comment>
<evidence type="ECO:0000256" key="5">
    <source>
        <dbReference type="ARBA" id="ARBA00023136"/>
    </source>
</evidence>
<comment type="caution">
    <text evidence="8">The sequence shown here is derived from an EMBL/GenBank/DDBJ whole genome shotgun (WGS) entry which is preliminary data.</text>
</comment>